<sequence length="61" mass="6758">MEGRAEIKSAPKISTLDGEEAEIRVDREEYYLILAGPPEAPYRTLETITVGVSLSILPRIV</sequence>
<dbReference type="Pfam" id="PF00263">
    <property type="entry name" value="Secretin"/>
    <property type="match status" value="1"/>
</dbReference>
<reference evidence="2" key="1">
    <citation type="journal article" date="2014" name="Front. Microbiol.">
        <title>High frequency of phylogenetically diverse reductive dehalogenase-homologous genes in deep subseafloor sedimentary metagenomes.</title>
        <authorList>
            <person name="Kawai M."/>
            <person name="Futagami T."/>
            <person name="Toyoda A."/>
            <person name="Takaki Y."/>
            <person name="Nishi S."/>
            <person name="Hori S."/>
            <person name="Arai W."/>
            <person name="Tsubouchi T."/>
            <person name="Morono Y."/>
            <person name="Uchiyama I."/>
            <person name="Ito T."/>
            <person name="Fujiyama A."/>
            <person name="Inagaki F."/>
            <person name="Takami H."/>
        </authorList>
    </citation>
    <scope>NUCLEOTIDE SEQUENCE</scope>
    <source>
        <strain evidence="2">Expedition CK06-06</strain>
    </source>
</reference>
<dbReference type="AlphaFoldDB" id="X1RLJ9"/>
<feature type="non-terminal residue" evidence="2">
    <location>
        <position position="61"/>
    </location>
</feature>
<gene>
    <name evidence="2" type="ORF">S06H3_63402</name>
</gene>
<dbReference type="GO" id="GO:0009306">
    <property type="term" value="P:protein secretion"/>
    <property type="evidence" value="ECO:0007669"/>
    <property type="project" value="InterPro"/>
</dbReference>
<dbReference type="EMBL" id="BARV01042048">
    <property type="protein sequence ID" value="GAI56424.1"/>
    <property type="molecule type" value="Genomic_DNA"/>
</dbReference>
<name>X1RLJ9_9ZZZZ</name>
<dbReference type="InterPro" id="IPR004846">
    <property type="entry name" value="T2SS/T3SS_dom"/>
</dbReference>
<proteinExistence type="predicted"/>
<protein>
    <recommendedName>
        <fullName evidence="1">Type II/III secretion system secretin-like domain-containing protein</fullName>
    </recommendedName>
</protein>
<feature type="domain" description="Type II/III secretion system secretin-like" evidence="1">
    <location>
        <begin position="2"/>
        <end position="60"/>
    </location>
</feature>
<organism evidence="2">
    <name type="scientific">marine sediment metagenome</name>
    <dbReference type="NCBI Taxonomy" id="412755"/>
    <lineage>
        <taxon>unclassified sequences</taxon>
        <taxon>metagenomes</taxon>
        <taxon>ecological metagenomes</taxon>
    </lineage>
</organism>
<evidence type="ECO:0000259" key="1">
    <source>
        <dbReference type="Pfam" id="PF00263"/>
    </source>
</evidence>
<accession>X1RLJ9</accession>
<comment type="caution">
    <text evidence="2">The sequence shown here is derived from an EMBL/GenBank/DDBJ whole genome shotgun (WGS) entry which is preliminary data.</text>
</comment>
<evidence type="ECO:0000313" key="2">
    <source>
        <dbReference type="EMBL" id="GAI56424.1"/>
    </source>
</evidence>